<dbReference type="InterPro" id="IPR039306">
    <property type="entry name" value="MYOB"/>
</dbReference>
<dbReference type="AlphaFoldDB" id="A0A803MFL7"/>
<evidence type="ECO:0000256" key="5">
    <source>
        <dbReference type="SAM" id="Coils"/>
    </source>
</evidence>
<dbReference type="Gramene" id="AUR62028611-RA">
    <property type="protein sequence ID" value="AUR62028611-RA:cds"/>
    <property type="gene ID" value="AUR62028611"/>
</dbReference>
<dbReference type="PROSITE" id="PS51775">
    <property type="entry name" value="GTD_BINDING"/>
    <property type="match status" value="1"/>
</dbReference>
<keyword evidence="10" id="KW-1185">Reference proteome</keyword>
<comment type="subcellular location">
    <subcellularLocation>
        <location evidence="1">Membrane</location>
        <topology evidence="1">Single-pass membrane protein</topology>
    </subcellularLocation>
</comment>
<keyword evidence="2 7" id="KW-0812">Transmembrane</keyword>
<gene>
    <name evidence="9" type="primary">LOC110727484</name>
</gene>
<organism evidence="9 10">
    <name type="scientific">Chenopodium quinoa</name>
    <name type="common">Quinoa</name>
    <dbReference type="NCBI Taxonomy" id="63459"/>
    <lineage>
        <taxon>Eukaryota</taxon>
        <taxon>Viridiplantae</taxon>
        <taxon>Streptophyta</taxon>
        <taxon>Embryophyta</taxon>
        <taxon>Tracheophyta</taxon>
        <taxon>Spermatophyta</taxon>
        <taxon>Magnoliopsida</taxon>
        <taxon>eudicotyledons</taxon>
        <taxon>Gunneridae</taxon>
        <taxon>Pentapetalae</taxon>
        <taxon>Caryophyllales</taxon>
        <taxon>Chenopodiaceae</taxon>
        <taxon>Chenopodioideae</taxon>
        <taxon>Atripliceae</taxon>
        <taxon>Chenopodium</taxon>
    </lineage>
</organism>
<keyword evidence="3 7" id="KW-1133">Transmembrane helix</keyword>
<sequence length="1072" mass="123098">MAPPNRFSSMLHRRTNRITRVLIYAFLEWTLIFLLLLNSLFSYFILKFALYFGLKPPCFLCSRIDHFLDSHKNDKNKKTKFSSYSEIICEEHAAEISKIGYCSHHRKLVELHDLCESCSAAPSDDPEVSKWMTEIGIVKAEDDDATKKCSCCERVLIMVNPISKVSSSDFVIKERELLGDFLSDQNVQIGSDQSDDQTKFGYQILDDGDEEDKEENEEVVFEAEKEPLLDNTNGNKGEIEEIVGVTTQNLCPDMLPQHLDFYIDHDDYRLIPVEFINDDSIKVESKSAEISRSFEEGRKETSSGFSREFELVFEGDELVLPGCEVTTIAKDLPSIQEEEELVIEKVQIHKEEEKMMSLDKFELVFEGNELVTAGIETEILHLPKDEEQMKGSETSDKFEQVFEGNDLLAGFEYGNLQSPAVDKMQGSDKFELFFEENELVAGSDYENSKIPESEEKMKNPEISALAFEGDEIISENSLTDDKESVTEKLQVREEEEEEDSQLLQSVPKQEKEREIEISFLSEEKEETATTESTPILDVQERNNQAVQADSQVTAVSLETPSTSSDFKEDNASYLMADETDIEEKNQNPTEKLLFQEYEANLASLFRSYEIETETKQNSTDELLVQVDEPPTASKQETHTLTDNVVCHDDEICERSLNANVSMSHDEVEEDKVPDTPTSSESLHRKLLMLGRRESATEESLDGMSAISEHGETMEKLKVDLLTERKTLRALYKELEEERNASAIAANQTMAMITRLQEEKATMQLEASQYQRMMEEQSEYDQEALQMMNELVVKREKEKQELEKELEVYRKKVMEYEEKERMRIMCRRRSRNSSASCSYGEESDGQSIDFNHEVKDQEEDVGISPHNQAENGHQDTPTDAVLCLQDSLAGFEEERQAILEQLKVLEEKLFTLAEEEEEHFENMKPFEQFYEENGKDFDINNGSDNNEFIHVNGKHQQDRRINDSMPKKLLLPLFDAAESLDSPNGVLNGNEDDFHITKFELEKKRFAVEEEVDHVYERLQALEADREFLKHCIGSLRKGDKGLDLLQEILQHLRDLKNVEVQAMKNTDHCASV</sequence>
<evidence type="ECO:0000259" key="8">
    <source>
        <dbReference type="PROSITE" id="PS51775"/>
    </source>
</evidence>
<keyword evidence="5" id="KW-0175">Coiled coil</keyword>
<name>A0A803MFL7_CHEQI</name>
<dbReference type="GO" id="GO:0016020">
    <property type="term" value="C:membrane"/>
    <property type="evidence" value="ECO:0007669"/>
    <property type="project" value="UniProtKB-SubCell"/>
</dbReference>
<evidence type="ECO:0000313" key="10">
    <source>
        <dbReference type="Proteomes" id="UP000596660"/>
    </source>
</evidence>
<dbReference type="Proteomes" id="UP000596660">
    <property type="component" value="Unplaced"/>
</dbReference>
<evidence type="ECO:0000256" key="6">
    <source>
        <dbReference type="SAM" id="MobiDB-lite"/>
    </source>
</evidence>
<dbReference type="Pfam" id="PF04576">
    <property type="entry name" value="Zein-binding"/>
    <property type="match status" value="1"/>
</dbReference>
<feature type="coiled-coil region" evidence="5">
    <location>
        <begin position="717"/>
        <end position="818"/>
    </location>
</feature>
<keyword evidence="4 7" id="KW-0472">Membrane</keyword>
<evidence type="ECO:0000256" key="2">
    <source>
        <dbReference type="ARBA" id="ARBA00022692"/>
    </source>
</evidence>
<dbReference type="GeneID" id="110727484"/>
<evidence type="ECO:0000256" key="1">
    <source>
        <dbReference type="ARBA" id="ARBA00004167"/>
    </source>
</evidence>
<dbReference type="OrthoDB" id="1888939at2759"/>
<proteinExistence type="predicted"/>
<evidence type="ECO:0000313" key="9">
    <source>
        <dbReference type="EnsemblPlants" id="AUR62028611-RA:cds"/>
    </source>
</evidence>
<dbReference type="InterPro" id="IPR007656">
    <property type="entry name" value="GTD-bd"/>
</dbReference>
<feature type="region of interest" description="Disordered" evidence="6">
    <location>
        <begin position="491"/>
        <end position="513"/>
    </location>
</feature>
<evidence type="ECO:0000256" key="7">
    <source>
        <dbReference type="SAM" id="Phobius"/>
    </source>
</evidence>
<evidence type="ECO:0000256" key="3">
    <source>
        <dbReference type="ARBA" id="ARBA00022989"/>
    </source>
</evidence>
<accession>A0A803MFL7</accession>
<reference evidence="9" key="2">
    <citation type="submission" date="2021-03" db="UniProtKB">
        <authorList>
            <consortium name="EnsemblPlants"/>
        </authorList>
    </citation>
    <scope>IDENTIFICATION</scope>
</reference>
<dbReference type="KEGG" id="cqi:110727484"/>
<dbReference type="RefSeq" id="XP_021762730.1">
    <property type="nucleotide sequence ID" value="XM_021907038.1"/>
</dbReference>
<reference evidence="9" key="1">
    <citation type="journal article" date="2017" name="Nature">
        <title>The genome of Chenopodium quinoa.</title>
        <authorList>
            <person name="Jarvis D.E."/>
            <person name="Ho Y.S."/>
            <person name="Lightfoot D.J."/>
            <person name="Schmoeckel S.M."/>
            <person name="Li B."/>
            <person name="Borm T.J.A."/>
            <person name="Ohyanagi H."/>
            <person name="Mineta K."/>
            <person name="Michell C.T."/>
            <person name="Saber N."/>
            <person name="Kharbatia N.M."/>
            <person name="Rupper R.R."/>
            <person name="Sharp A.R."/>
            <person name="Dally N."/>
            <person name="Boughton B.A."/>
            <person name="Woo Y.H."/>
            <person name="Gao G."/>
            <person name="Schijlen E.G.W.M."/>
            <person name="Guo X."/>
            <person name="Momin A.A."/>
            <person name="Negrao S."/>
            <person name="Al-Babili S."/>
            <person name="Gehring C."/>
            <person name="Roessner U."/>
            <person name="Jung C."/>
            <person name="Murphy K."/>
            <person name="Arold S.T."/>
            <person name="Gojobori T."/>
            <person name="van der Linden C.G."/>
            <person name="van Loo E.N."/>
            <person name="Jellen E.N."/>
            <person name="Maughan P.J."/>
            <person name="Tester M."/>
        </authorList>
    </citation>
    <scope>NUCLEOTIDE SEQUENCE [LARGE SCALE GENOMIC DNA]</scope>
    <source>
        <strain evidence="9">cv. PI 614886</strain>
    </source>
</reference>
<protein>
    <recommendedName>
        <fullName evidence="8">GTD-binding domain-containing protein</fullName>
    </recommendedName>
</protein>
<dbReference type="OMA" id="DFHITKF"/>
<feature type="domain" description="GTD-binding" evidence="8">
    <location>
        <begin position="711"/>
        <end position="809"/>
    </location>
</feature>
<feature type="coiled-coil region" evidence="5">
    <location>
        <begin position="887"/>
        <end position="914"/>
    </location>
</feature>
<dbReference type="GO" id="GO:0080115">
    <property type="term" value="F:myosin XI tail binding"/>
    <property type="evidence" value="ECO:0007669"/>
    <property type="project" value="UniProtKB-ARBA"/>
</dbReference>
<feature type="transmembrane region" description="Helical" evidence="7">
    <location>
        <begin position="21"/>
        <end position="54"/>
    </location>
</feature>
<evidence type="ECO:0000256" key="4">
    <source>
        <dbReference type="ARBA" id="ARBA00023136"/>
    </source>
</evidence>
<dbReference type="PANTHER" id="PTHR31448">
    <property type="entry name" value="MYOSIN-BINDING PROTEIN 2"/>
    <property type="match status" value="1"/>
</dbReference>
<dbReference type="SMR" id="A0A803MFL7"/>
<dbReference type="PANTHER" id="PTHR31448:SF3">
    <property type="entry name" value="MYOSIN-BINDING PROTEIN 2"/>
    <property type="match status" value="1"/>
</dbReference>
<dbReference type="EnsemblPlants" id="AUR62028611-RA">
    <property type="protein sequence ID" value="AUR62028611-RA:cds"/>
    <property type="gene ID" value="AUR62028611"/>
</dbReference>